<sequence length="206" mass="23618">MKKKTKLLLITSLLLIFYSKCSLMNASVEYEYKDPIYNAAPSRNISISFTKSDDHPDAFKDGMFIEGMKKTGFGIDGGYVFTKPRGPEIIKNAFITELKNLGFQVSEESKSNVPDIQIQVNQFFMEPEVGIFFIDIISVIDINVHVIHKNKIYKRRFTSIGEVMNIQCYDILYPIALDRSLKNLSKKTLPEVVDLINQIQMENNFL</sequence>
<dbReference type="EMBL" id="RQGP01000010">
    <property type="protein sequence ID" value="TGL93712.1"/>
    <property type="molecule type" value="Genomic_DNA"/>
</dbReference>
<keyword evidence="1" id="KW-0732">Signal</keyword>
<organism evidence="2 3">
    <name type="scientific">Leptospira congkakensis</name>
    <dbReference type="NCBI Taxonomy" id="2484932"/>
    <lineage>
        <taxon>Bacteria</taxon>
        <taxon>Pseudomonadati</taxon>
        <taxon>Spirochaetota</taxon>
        <taxon>Spirochaetia</taxon>
        <taxon>Leptospirales</taxon>
        <taxon>Leptospiraceae</taxon>
        <taxon>Leptospira</taxon>
    </lineage>
</organism>
<feature type="signal peptide" evidence="1">
    <location>
        <begin position="1"/>
        <end position="26"/>
    </location>
</feature>
<dbReference type="InterPro" id="IPR005619">
    <property type="entry name" value="Uncharacterised_YajG"/>
</dbReference>
<dbReference type="Proteomes" id="UP000298263">
    <property type="component" value="Unassembled WGS sequence"/>
</dbReference>
<dbReference type="OrthoDB" id="330221at2"/>
<evidence type="ECO:0000256" key="1">
    <source>
        <dbReference type="SAM" id="SignalP"/>
    </source>
</evidence>
<dbReference type="RefSeq" id="WP_135588225.1">
    <property type="nucleotide sequence ID" value="NZ_RQGO01000019.1"/>
</dbReference>
<dbReference type="Pfam" id="PF03923">
    <property type="entry name" value="Lipoprotein_16"/>
    <property type="match status" value="1"/>
</dbReference>
<gene>
    <name evidence="2" type="ORF">EHQ69_04300</name>
</gene>
<accession>A0A4Z1AA59</accession>
<keyword evidence="3" id="KW-1185">Reference proteome</keyword>
<protein>
    <recommendedName>
        <fullName evidence="4">Lipoprotein</fullName>
    </recommendedName>
</protein>
<dbReference type="AlphaFoldDB" id="A0A4Z1AA59"/>
<evidence type="ECO:0000313" key="3">
    <source>
        <dbReference type="Proteomes" id="UP000298263"/>
    </source>
</evidence>
<comment type="caution">
    <text evidence="2">The sequence shown here is derived from an EMBL/GenBank/DDBJ whole genome shotgun (WGS) entry which is preliminary data.</text>
</comment>
<feature type="chain" id="PRO_5043205101" description="Lipoprotein" evidence="1">
    <location>
        <begin position="27"/>
        <end position="206"/>
    </location>
</feature>
<evidence type="ECO:0000313" key="2">
    <source>
        <dbReference type="EMBL" id="TGL93712.1"/>
    </source>
</evidence>
<evidence type="ECO:0008006" key="4">
    <source>
        <dbReference type="Google" id="ProtNLM"/>
    </source>
</evidence>
<name>A0A4Z1AA59_9LEPT</name>
<proteinExistence type="predicted"/>
<reference evidence="2" key="1">
    <citation type="journal article" date="2019" name="PLoS Negl. Trop. Dis.">
        <title>Revisiting the worldwide diversity of Leptospira species in the environment.</title>
        <authorList>
            <person name="Vincent A.T."/>
            <person name="Schiettekatte O."/>
            <person name="Bourhy P."/>
            <person name="Veyrier F.J."/>
            <person name="Picardeau M."/>
        </authorList>
    </citation>
    <scope>NUCLEOTIDE SEQUENCE [LARGE SCALE GENOMIC DNA]</scope>
    <source>
        <strain evidence="2">201702422</strain>
    </source>
</reference>